<dbReference type="PANTHER" id="PTHR43639:SF1">
    <property type="entry name" value="SHORT-CHAIN DEHYDROGENASE_REDUCTASE FAMILY PROTEIN"/>
    <property type="match status" value="1"/>
</dbReference>
<evidence type="ECO:0000313" key="4">
    <source>
        <dbReference type="Proteomes" id="UP000721844"/>
    </source>
</evidence>
<dbReference type="AlphaFoldDB" id="A0A963Z599"/>
<keyword evidence="2" id="KW-0560">Oxidoreductase</keyword>
<dbReference type="PRINTS" id="PR00081">
    <property type="entry name" value="GDHRDH"/>
</dbReference>
<dbReference type="GO" id="GO:0016491">
    <property type="term" value="F:oxidoreductase activity"/>
    <property type="evidence" value="ECO:0007669"/>
    <property type="project" value="UniProtKB-KW"/>
</dbReference>
<name>A0A963Z599_9PROT</name>
<dbReference type="Proteomes" id="UP000721844">
    <property type="component" value="Unassembled WGS sequence"/>
</dbReference>
<evidence type="ECO:0000256" key="1">
    <source>
        <dbReference type="ARBA" id="ARBA00006484"/>
    </source>
</evidence>
<keyword evidence="4" id="KW-1185">Reference proteome</keyword>
<dbReference type="SUPFAM" id="SSF51735">
    <property type="entry name" value="NAD(P)-binding Rossmann-fold domains"/>
    <property type="match status" value="1"/>
</dbReference>
<dbReference type="Gene3D" id="3.40.50.720">
    <property type="entry name" value="NAD(P)-binding Rossmann-like Domain"/>
    <property type="match status" value="1"/>
</dbReference>
<dbReference type="PANTHER" id="PTHR43639">
    <property type="entry name" value="OXIDOREDUCTASE, SHORT-CHAIN DEHYDROGENASE/REDUCTASE FAMILY (AFU_ORTHOLOGUE AFUA_5G02870)"/>
    <property type="match status" value="1"/>
</dbReference>
<dbReference type="CDD" id="cd05233">
    <property type="entry name" value="SDR_c"/>
    <property type="match status" value="1"/>
</dbReference>
<gene>
    <name evidence="3" type="ORF">ACELLULO517_17620</name>
</gene>
<dbReference type="RefSeq" id="WP_227308735.1">
    <property type="nucleotide sequence ID" value="NZ_JAESVA010000006.1"/>
</dbReference>
<protein>
    <submittedName>
        <fullName evidence="3">SDR family oxidoreductase</fullName>
    </submittedName>
</protein>
<accession>A0A963Z599</accession>
<dbReference type="InterPro" id="IPR002347">
    <property type="entry name" value="SDR_fam"/>
</dbReference>
<dbReference type="InterPro" id="IPR036291">
    <property type="entry name" value="NAD(P)-bd_dom_sf"/>
</dbReference>
<sequence>MRGIIITGSGSGIGAEIARTLASPDTGLVIHALRNEEGCKRVAEVCESRGARTTIVLGDIADRATSARLVDAAVKAFGSLNVIIANAGFPNRDPLGKLTRETFDYVHAAITGAFLDLATIALPFLQAAKDARMVAISTHNAHVFRSDYPVYPASAAAKAAVEAMVRALAIQLAPDGILVNAVVPGLIQKDNGPQFLSAEEWQAFERKVPLGRAGTPQEVAALVQFLCSPAASYITGQALHVNGGFA</sequence>
<evidence type="ECO:0000256" key="2">
    <source>
        <dbReference type="ARBA" id="ARBA00023002"/>
    </source>
</evidence>
<reference evidence="3 4" key="1">
    <citation type="journal article" date="2021" name="Microorganisms">
        <title>Acidisoma silvae sp. nov. and Acidisomacellulosilytica sp. nov., Two Acidophilic Bacteria Isolated from Decaying Wood, Hydrolyzing Cellulose and Producing Poly-3-hydroxybutyrate.</title>
        <authorList>
            <person name="Mieszkin S."/>
            <person name="Pouder E."/>
            <person name="Uroz S."/>
            <person name="Simon-Colin C."/>
            <person name="Alain K."/>
        </authorList>
    </citation>
    <scope>NUCLEOTIDE SEQUENCE [LARGE SCALE GENOMIC DNA]</scope>
    <source>
        <strain evidence="3 4">HW T5.17</strain>
    </source>
</reference>
<comment type="caution">
    <text evidence="3">The sequence shown here is derived from an EMBL/GenBank/DDBJ whole genome shotgun (WGS) entry which is preliminary data.</text>
</comment>
<organism evidence="3 4">
    <name type="scientific">Acidisoma cellulosilyticum</name>
    <dbReference type="NCBI Taxonomy" id="2802395"/>
    <lineage>
        <taxon>Bacteria</taxon>
        <taxon>Pseudomonadati</taxon>
        <taxon>Pseudomonadota</taxon>
        <taxon>Alphaproteobacteria</taxon>
        <taxon>Acetobacterales</taxon>
        <taxon>Acidocellaceae</taxon>
        <taxon>Acidisoma</taxon>
    </lineage>
</organism>
<dbReference type="Pfam" id="PF13561">
    <property type="entry name" value="adh_short_C2"/>
    <property type="match status" value="1"/>
</dbReference>
<comment type="similarity">
    <text evidence="1">Belongs to the short-chain dehydrogenases/reductases (SDR) family.</text>
</comment>
<dbReference type="EMBL" id="JAESVA010000006">
    <property type="protein sequence ID" value="MCB8882068.1"/>
    <property type="molecule type" value="Genomic_DNA"/>
</dbReference>
<evidence type="ECO:0000313" key="3">
    <source>
        <dbReference type="EMBL" id="MCB8882068.1"/>
    </source>
</evidence>
<proteinExistence type="inferred from homology"/>